<accession>A0A4Y8WZC8</accession>
<dbReference type="EMBL" id="JACHMC010000001">
    <property type="protein sequence ID" value="MBB4881738.1"/>
    <property type="molecule type" value="Genomic_DNA"/>
</dbReference>
<dbReference type="GO" id="GO:0016616">
    <property type="term" value="F:oxidoreductase activity, acting on the CH-OH group of donors, NAD or NADP as acceptor"/>
    <property type="evidence" value="ECO:0007669"/>
    <property type="project" value="UniProtKB-ARBA"/>
</dbReference>
<evidence type="ECO:0000256" key="2">
    <source>
        <dbReference type="ARBA" id="ARBA00022857"/>
    </source>
</evidence>
<evidence type="ECO:0000256" key="3">
    <source>
        <dbReference type="ARBA" id="ARBA00023002"/>
    </source>
</evidence>
<keyword evidence="6" id="KW-1185">Reference proteome</keyword>
<dbReference type="PRINTS" id="PR00069">
    <property type="entry name" value="ALDKETRDTASE"/>
</dbReference>
<comment type="caution">
    <text evidence="5">The sequence shown here is derived from an EMBL/GenBank/DDBJ whole genome shotgun (WGS) entry which is preliminary data.</text>
</comment>
<dbReference type="PANTHER" id="PTHR43827">
    <property type="entry name" value="2,5-DIKETO-D-GLUCONIC ACID REDUCTASE"/>
    <property type="match status" value="1"/>
</dbReference>
<evidence type="ECO:0000259" key="4">
    <source>
        <dbReference type="Pfam" id="PF00248"/>
    </source>
</evidence>
<dbReference type="EC" id="1.1.1.346" evidence="5"/>
<evidence type="ECO:0000313" key="5">
    <source>
        <dbReference type="EMBL" id="MBB4881738.1"/>
    </source>
</evidence>
<dbReference type="InterPro" id="IPR023210">
    <property type="entry name" value="NADP_OxRdtase_dom"/>
</dbReference>
<keyword evidence="3 5" id="KW-0560">Oxidoreductase</keyword>
<evidence type="ECO:0000256" key="1">
    <source>
        <dbReference type="ARBA" id="ARBA00007905"/>
    </source>
</evidence>
<dbReference type="PIRSF" id="PIRSF000097">
    <property type="entry name" value="AKR"/>
    <property type="match status" value="1"/>
</dbReference>
<dbReference type="Pfam" id="PF00248">
    <property type="entry name" value="Aldo_ket_red"/>
    <property type="match status" value="1"/>
</dbReference>
<dbReference type="RefSeq" id="WP_135030424.1">
    <property type="nucleotide sequence ID" value="NZ_BMLA01000010.1"/>
</dbReference>
<dbReference type="PROSITE" id="PS00798">
    <property type="entry name" value="ALDOKETO_REDUCTASE_1"/>
    <property type="match status" value="1"/>
</dbReference>
<sequence>MAQDPTVPTRPTALPALGLGTYKLTGAEGQAAIEHALALGYRHLDTAQAYGNEAEVGAAVRASGLPRHEVHVTTKLTADAFGGVDRVRAAVGTSLERLGLDAVDLVLLHWPHPWRTPEEGTYRDAAAALAALAGESGPLRGWGVSNFLPEHLDALAADGLTAAVNQIQVDPLIQQRAVQEATRRHGAAVVAYTPLGRGGDVFAHPAVRSVAQEAGVSPAQAVLAWHRAGGRVAIPRSGSPAHLAENLAAQGVALTAAQLAALDAADTGAPARQDPLTFGL</sequence>
<dbReference type="InterPro" id="IPR036812">
    <property type="entry name" value="NAD(P)_OxRdtase_dom_sf"/>
</dbReference>
<protein>
    <submittedName>
        <fullName evidence="5">2,5-diketo-D-gluconate reductase A</fullName>
        <ecNumber evidence="5">1.1.1.346</ecNumber>
    </submittedName>
</protein>
<organism evidence="5 6">
    <name type="scientific">Micrococcus flavus</name>
    <dbReference type="NCBI Taxonomy" id="384602"/>
    <lineage>
        <taxon>Bacteria</taxon>
        <taxon>Bacillati</taxon>
        <taxon>Actinomycetota</taxon>
        <taxon>Actinomycetes</taxon>
        <taxon>Micrococcales</taxon>
        <taxon>Micrococcaceae</taxon>
        <taxon>Micrococcus</taxon>
    </lineage>
</organism>
<gene>
    <name evidence="5" type="ORF">BJ976_000089</name>
</gene>
<dbReference type="InterPro" id="IPR020471">
    <property type="entry name" value="AKR"/>
</dbReference>
<dbReference type="Proteomes" id="UP000560081">
    <property type="component" value="Unassembled WGS sequence"/>
</dbReference>
<evidence type="ECO:0000313" key="6">
    <source>
        <dbReference type="Proteomes" id="UP000560081"/>
    </source>
</evidence>
<dbReference type="OrthoDB" id="9804790at2"/>
<reference evidence="5 6" key="1">
    <citation type="submission" date="2020-08" db="EMBL/GenBank/DDBJ databases">
        <title>Sequencing the genomes of 1000 actinobacteria strains.</title>
        <authorList>
            <person name="Klenk H.-P."/>
        </authorList>
    </citation>
    <scope>NUCLEOTIDE SEQUENCE [LARGE SCALE GENOMIC DNA]</scope>
    <source>
        <strain evidence="5 6">DSM 19079</strain>
    </source>
</reference>
<dbReference type="PANTHER" id="PTHR43827:SF3">
    <property type="entry name" value="NADP-DEPENDENT OXIDOREDUCTASE DOMAIN-CONTAINING PROTEIN"/>
    <property type="match status" value="1"/>
</dbReference>
<dbReference type="InterPro" id="IPR018170">
    <property type="entry name" value="Aldo/ket_reductase_CS"/>
</dbReference>
<dbReference type="AlphaFoldDB" id="A0A4Y8WZC8"/>
<dbReference type="CDD" id="cd19071">
    <property type="entry name" value="AKR_AKR1-5-like"/>
    <property type="match status" value="1"/>
</dbReference>
<comment type="similarity">
    <text evidence="1">Belongs to the aldo/keto reductase family.</text>
</comment>
<proteinExistence type="inferred from homology"/>
<keyword evidence="2" id="KW-0521">NADP</keyword>
<name>A0A4Y8WZC8_9MICC</name>
<feature type="domain" description="NADP-dependent oxidoreductase" evidence="4">
    <location>
        <begin position="17"/>
        <end position="266"/>
    </location>
</feature>
<dbReference type="SUPFAM" id="SSF51430">
    <property type="entry name" value="NAD(P)-linked oxidoreductase"/>
    <property type="match status" value="1"/>
</dbReference>
<dbReference type="Gene3D" id="3.20.20.100">
    <property type="entry name" value="NADP-dependent oxidoreductase domain"/>
    <property type="match status" value="1"/>
</dbReference>